<dbReference type="OrthoDB" id="9816161at2"/>
<dbReference type="InterPro" id="IPR000524">
    <property type="entry name" value="Tscrpt_reg_HTH_GntR"/>
</dbReference>
<dbReference type="SMART" id="SM00345">
    <property type="entry name" value="HTH_GNTR"/>
    <property type="match status" value="1"/>
</dbReference>
<reference evidence="5 6" key="1">
    <citation type="submission" date="2016-04" db="EMBL/GenBank/DDBJ databases">
        <title>First whole genome shotgun sequence of the bacterium Enteractinococcus sp. strain UASWS1574.</title>
        <authorList>
            <person name="Crovadore J."/>
            <person name="Chablais R."/>
            <person name="Lefort F."/>
        </authorList>
    </citation>
    <scope>NUCLEOTIDE SEQUENCE [LARGE SCALE GENOMIC DNA]</scope>
    <source>
        <strain evidence="5 6">UASWS1574</strain>
    </source>
</reference>
<evidence type="ECO:0000256" key="2">
    <source>
        <dbReference type="ARBA" id="ARBA00023125"/>
    </source>
</evidence>
<dbReference type="STRING" id="1837282.A6F49_05225"/>
<dbReference type="Pfam" id="PF00392">
    <property type="entry name" value="GntR"/>
    <property type="match status" value="1"/>
</dbReference>
<evidence type="ECO:0000313" key="6">
    <source>
        <dbReference type="Proteomes" id="UP000078292"/>
    </source>
</evidence>
<keyword evidence="2" id="KW-0238">DNA-binding</keyword>
<accession>A0A1B7M2D8</accession>
<dbReference type="RefSeq" id="WP_043056153.1">
    <property type="nucleotide sequence ID" value="NZ_LXEY01000009.1"/>
</dbReference>
<evidence type="ECO:0000313" key="5">
    <source>
        <dbReference type="EMBL" id="OAV62741.1"/>
    </source>
</evidence>
<dbReference type="AlphaFoldDB" id="A0A1B7M2D8"/>
<proteinExistence type="predicted"/>
<dbReference type="GO" id="GO:0003700">
    <property type="term" value="F:DNA-binding transcription factor activity"/>
    <property type="evidence" value="ECO:0007669"/>
    <property type="project" value="InterPro"/>
</dbReference>
<dbReference type="SUPFAM" id="SSF48008">
    <property type="entry name" value="GntR ligand-binding domain-like"/>
    <property type="match status" value="1"/>
</dbReference>
<dbReference type="GO" id="GO:0003677">
    <property type="term" value="F:DNA binding"/>
    <property type="evidence" value="ECO:0007669"/>
    <property type="project" value="UniProtKB-KW"/>
</dbReference>
<keyword evidence="6" id="KW-1185">Reference proteome</keyword>
<dbReference type="CDD" id="cd07377">
    <property type="entry name" value="WHTH_GntR"/>
    <property type="match status" value="1"/>
</dbReference>
<keyword evidence="3" id="KW-0804">Transcription</keyword>
<dbReference type="SUPFAM" id="SSF46785">
    <property type="entry name" value="Winged helix' DNA-binding domain"/>
    <property type="match status" value="1"/>
</dbReference>
<dbReference type="SMART" id="SM00895">
    <property type="entry name" value="FCD"/>
    <property type="match status" value="1"/>
</dbReference>
<evidence type="ECO:0000256" key="3">
    <source>
        <dbReference type="ARBA" id="ARBA00023163"/>
    </source>
</evidence>
<dbReference type="PANTHER" id="PTHR43537:SF5">
    <property type="entry name" value="UXU OPERON TRANSCRIPTIONAL REGULATOR"/>
    <property type="match status" value="1"/>
</dbReference>
<feature type="domain" description="HTH gntR-type" evidence="4">
    <location>
        <begin position="13"/>
        <end position="80"/>
    </location>
</feature>
<evidence type="ECO:0000256" key="1">
    <source>
        <dbReference type="ARBA" id="ARBA00023015"/>
    </source>
</evidence>
<sequence>MASATPSTPARDITQQLSLTDRLRQDIVTGNLVPHQRLIESDVAEEHGASRGEVRLALNELITEGLVERIPNRGARVRKVSLEEAIEITEVRAAVESLCARKAAEKITNEQANELSDIGEAMQEAVGRGARDEYSNLNRKLHTLIIEVADQQTAAQTIARLRGQAIRYHFQLSTQPDRPQVSLPQHLAIIEAICARNPGAAAAAMQEHLDSVAEAIEHASKH</sequence>
<dbReference type="PROSITE" id="PS50949">
    <property type="entry name" value="HTH_GNTR"/>
    <property type="match status" value="1"/>
</dbReference>
<dbReference type="Pfam" id="PF07729">
    <property type="entry name" value="FCD"/>
    <property type="match status" value="1"/>
</dbReference>
<organism evidence="5 6">
    <name type="scientific">Enteractinococcus helveticum</name>
    <dbReference type="NCBI Taxonomy" id="1837282"/>
    <lineage>
        <taxon>Bacteria</taxon>
        <taxon>Bacillati</taxon>
        <taxon>Actinomycetota</taxon>
        <taxon>Actinomycetes</taxon>
        <taxon>Micrococcales</taxon>
        <taxon>Micrococcaceae</taxon>
    </lineage>
</organism>
<comment type="caution">
    <text evidence="5">The sequence shown here is derived from an EMBL/GenBank/DDBJ whole genome shotgun (WGS) entry which is preliminary data.</text>
</comment>
<gene>
    <name evidence="5" type="ORF">A6F49_05225</name>
</gene>
<dbReference type="PANTHER" id="PTHR43537">
    <property type="entry name" value="TRANSCRIPTIONAL REGULATOR, GNTR FAMILY"/>
    <property type="match status" value="1"/>
</dbReference>
<protein>
    <submittedName>
        <fullName evidence="5">GntR family transcriptional regulator</fullName>
    </submittedName>
</protein>
<dbReference type="InterPro" id="IPR036388">
    <property type="entry name" value="WH-like_DNA-bd_sf"/>
</dbReference>
<dbReference type="InterPro" id="IPR011711">
    <property type="entry name" value="GntR_C"/>
</dbReference>
<dbReference type="Gene3D" id="1.20.120.530">
    <property type="entry name" value="GntR ligand-binding domain-like"/>
    <property type="match status" value="1"/>
</dbReference>
<dbReference type="EMBL" id="LXEY01000009">
    <property type="protein sequence ID" value="OAV62741.1"/>
    <property type="molecule type" value="Genomic_DNA"/>
</dbReference>
<evidence type="ECO:0000259" key="4">
    <source>
        <dbReference type="PROSITE" id="PS50949"/>
    </source>
</evidence>
<name>A0A1B7M2D8_9MICC</name>
<dbReference type="Gene3D" id="1.10.10.10">
    <property type="entry name" value="Winged helix-like DNA-binding domain superfamily/Winged helix DNA-binding domain"/>
    <property type="match status" value="1"/>
</dbReference>
<keyword evidence="1" id="KW-0805">Transcription regulation</keyword>
<dbReference type="Proteomes" id="UP000078292">
    <property type="component" value="Unassembled WGS sequence"/>
</dbReference>
<dbReference type="InterPro" id="IPR036390">
    <property type="entry name" value="WH_DNA-bd_sf"/>
</dbReference>
<dbReference type="InterPro" id="IPR008920">
    <property type="entry name" value="TF_FadR/GntR_C"/>
</dbReference>